<keyword evidence="2" id="KW-0238">DNA-binding</keyword>
<dbReference type="InterPro" id="IPR036390">
    <property type="entry name" value="WH_DNA-bd_sf"/>
</dbReference>
<dbReference type="Proteomes" id="UP001596244">
    <property type="component" value="Unassembled WGS sequence"/>
</dbReference>
<dbReference type="SUPFAM" id="SSF55781">
    <property type="entry name" value="GAF domain-like"/>
    <property type="match status" value="1"/>
</dbReference>
<dbReference type="Gene3D" id="3.30.450.40">
    <property type="match status" value="1"/>
</dbReference>
<proteinExistence type="predicted"/>
<keyword evidence="1" id="KW-0805">Transcription regulation</keyword>
<accession>A0ABW1QDZ1</accession>
<comment type="caution">
    <text evidence="6">The sequence shown here is derived from an EMBL/GenBank/DDBJ whole genome shotgun (WGS) entry which is preliminary data.</text>
</comment>
<dbReference type="PROSITE" id="PS51077">
    <property type="entry name" value="HTH_ICLR"/>
    <property type="match status" value="1"/>
</dbReference>
<evidence type="ECO:0000256" key="1">
    <source>
        <dbReference type="ARBA" id="ARBA00023015"/>
    </source>
</evidence>
<dbReference type="InterPro" id="IPR029016">
    <property type="entry name" value="GAF-like_dom_sf"/>
</dbReference>
<dbReference type="RefSeq" id="WP_377001412.1">
    <property type="nucleotide sequence ID" value="NZ_JBHSQE010000005.1"/>
</dbReference>
<gene>
    <name evidence="6" type="ORF">ACFPUZ_08155</name>
</gene>
<reference evidence="7" key="1">
    <citation type="journal article" date="2019" name="Int. J. Syst. Evol. Microbiol.">
        <title>The Global Catalogue of Microorganisms (GCM) 10K type strain sequencing project: providing services to taxonomists for standard genome sequencing and annotation.</title>
        <authorList>
            <consortium name="The Broad Institute Genomics Platform"/>
            <consortium name="The Broad Institute Genome Sequencing Center for Infectious Disease"/>
            <person name="Wu L."/>
            <person name="Ma J."/>
        </authorList>
    </citation>
    <scope>NUCLEOTIDE SEQUENCE [LARGE SCALE GENOMIC DNA]</scope>
    <source>
        <strain evidence="7">CCUG 51943</strain>
    </source>
</reference>
<dbReference type="EMBL" id="JBHSQE010000005">
    <property type="protein sequence ID" value="MFC6146776.1"/>
    <property type="molecule type" value="Genomic_DNA"/>
</dbReference>
<feature type="domain" description="HTH iclR-type" evidence="4">
    <location>
        <begin position="26"/>
        <end position="86"/>
    </location>
</feature>
<organism evidence="6 7">
    <name type="scientific">Corynebacterium nasicanis</name>
    <dbReference type="NCBI Taxonomy" id="1448267"/>
    <lineage>
        <taxon>Bacteria</taxon>
        <taxon>Bacillati</taxon>
        <taxon>Actinomycetota</taxon>
        <taxon>Actinomycetes</taxon>
        <taxon>Mycobacteriales</taxon>
        <taxon>Corynebacteriaceae</taxon>
        <taxon>Corynebacterium</taxon>
    </lineage>
</organism>
<dbReference type="InterPro" id="IPR050707">
    <property type="entry name" value="HTH_MetabolicPath_Reg"/>
</dbReference>
<evidence type="ECO:0000259" key="4">
    <source>
        <dbReference type="PROSITE" id="PS51077"/>
    </source>
</evidence>
<dbReference type="Pfam" id="PF01614">
    <property type="entry name" value="IclR_C"/>
    <property type="match status" value="1"/>
</dbReference>
<evidence type="ECO:0000259" key="5">
    <source>
        <dbReference type="PROSITE" id="PS51078"/>
    </source>
</evidence>
<keyword evidence="7" id="KW-1185">Reference proteome</keyword>
<evidence type="ECO:0000313" key="7">
    <source>
        <dbReference type="Proteomes" id="UP001596244"/>
    </source>
</evidence>
<dbReference type="InterPro" id="IPR036388">
    <property type="entry name" value="WH-like_DNA-bd_sf"/>
</dbReference>
<evidence type="ECO:0000313" key="6">
    <source>
        <dbReference type="EMBL" id="MFC6146776.1"/>
    </source>
</evidence>
<dbReference type="InterPro" id="IPR014757">
    <property type="entry name" value="Tscrpt_reg_IclR_C"/>
</dbReference>
<sequence>MGRATGHVEDSRAARELAGISPSDYSEALERGLAVFEAFKTPSAQLTQADVARTLDLPRATVRRTLVTLTHLGYLAVEGRTYHLTPKVLDLASAYLISNPITRILQPLCERVANEFGVSSTVAVLDKADAVMIARALPEQSVTLGVGLGYRVPGPQSALGRVLLSVLDEADRRERIIASLTDMQEEDMEKEVSRIQNAIAGAASDGFSYVADEVDLGFHSVAVPLLRWDGAQIAALNVGTTPDKISAVEMTGPVRARLQEIARQAQPQLI</sequence>
<keyword evidence="3" id="KW-0804">Transcription</keyword>
<dbReference type="SUPFAM" id="SSF46785">
    <property type="entry name" value="Winged helix' DNA-binding domain"/>
    <property type="match status" value="1"/>
</dbReference>
<dbReference type="InterPro" id="IPR005471">
    <property type="entry name" value="Tscrpt_reg_IclR_N"/>
</dbReference>
<dbReference type="PANTHER" id="PTHR30136:SF34">
    <property type="entry name" value="TRANSCRIPTIONAL REGULATOR"/>
    <property type="match status" value="1"/>
</dbReference>
<dbReference type="Gene3D" id="1.10.10.10">
    <property type="entry name" value="Winged helix-like DNA-binding domain superfamily/Winged helix DNA-binding domain"/>
    <property type="match status" value="1"/>
</dbReference>
<dbReference type="Pfam" id="PF09339">
    <property type="entry name" value="HTH_IclR"/>
    <property type="match status" value="1"/>
</dbReference>
<name>A0ABW1QDZ1_9CORY</name>
<dbReference type="PROSITE" id="PS51078">
    <property type="entry name" value="ICLR_ED"/>
    <property type="match status" value="1"/>
</dbReference>
<dbReference type="PANTHER" id="PTHR30136">
    <property type="entry name" value="HELIX-TURN-HELIX TRANSCRIPTIONAL REGULATOR, ICLR FAMILY"/>
    <property type="match status" value="1"/>
</dbReference>
<feature type="domain" description="IclR-ED" evidence="5">
    <location>
        <begin position="87"/>
        <end position="270"/>
    </location>
</feature>
<evidence type="ECO:0000256" key="2">
    <source>
        <dbReference type="ARBA" id="ARBA00023125"/>
    </source>
</evidence>
<protein>
    <submittedName>
        <fullName evidence="6">Helix-turn-helix domain-containing protein</fullName>
    </submittedName>
</protein>
<dbReference type="SMART" id="SM00346">
    <property type="entry name" value="HTH_ICLR"/>
    <property type="match status" value="1"/>
</dbReference>
<evidence type="ECO:0000256" key="3">
    <source>
        <dbReference type="ARBA" id="ARBA00023163"/>
    </source>
</evidence>